<dbReference type="GO" id="GO:0016616">
    <property type="term" value="F:oxidoreductase activity, acting on the CH-OH group of donors, NAD or NADP as acceptor"/>
    <property type="evidence" value="ECO:0007669"/>
    <property type="project" value="InterPro"/>
</dbReference>
<name>A0A0G2FH22_9PEZI</name>
<dbReference type="InterPro" id="IPR036291">
    <property type="entry name" value="NAD(P)-bd_dom_sf"/>
</dbReference>
<evidence type="ECO:0000259" key="6">
    <source>
        <dbReference type="SMART" id="SM00829"/>
    </source>
</evidence>
<dbReference type="PANTHER" id="PTHR42683">
    <property type="entry name" value="ALDEHYDE REDUCTASE"/>
    <property type="match status" value="1"/>
</dbReference>
<dbReference type="InterPro" id="IPR002328">
    <property type="entry name" value="ADH_Zn_CS"/>
</dbReference>
<dbReference type="OrthoDB" id="1879366at2759"/>
<feature type="domain" description="Enoyl reductase (ER)" evidence="6">
    <location>
        <begin position="5"/>
        <end position="348"/>
    </location>
</feature>
<keyword evidence="4" id="KW-0560">Oxidoreductase</keyword>
<dbReference type="SMART" id="SM00829">
    <property type="entry name" value="PKS_ER"/>
    <property type="match status" value="1"/>
</dbReference>
<proteinExistence type="inferred from homology"/>
<reference evidence="7 8" key="1">
    <citation type="submission" date="2015-05" db="EMBL/GenBank/DDBJ databases">
        <title>Distinctive expansion of gene families associated with plant cell wall degradation and secondary metabolism in the genomes of grapevine trunk pathogens.</title>
        <authorList>
            <person name="Lawrence D.P."/>
            <person name="Travadon R."/>
            <person name="Rolshausen P.E."/>
            <person name="Baumgartner K."/>
        </authorList>
    </citation>
    <scope>NUCLEOTIDE SEQUENCE [LARGE SCALE GENOMIC DNA]</scope>
    <source>
        <strain evidence="7">DA912</strain>
    </source>
</reference>
<organism evidence="7 8">
    <name type="scientific">Diaporthe ampelina</name>
    <dbReference type="NCBI Taxonomy" id="1214573"/>
    <lineage>
        <taxon>Eukaryota</taxon>
        <taxon>Fungi</taxon>
        <taxon>Dikarya</taxon>
        <taxon>Ascomycota</taxon>
        <taxon>Pezizomycotina</taxon>
        <taxon>Sordariomycetes</taxon>
        <taxon>Sordariomycetidae</taxon>
        <taxon>Diaporthales</taxon>
        <taxon>Diaporthaceae</taxon>
        <taxon>Diaporthe</taxon>
    </lineage>
</organism>
<dbReference type="Proteomes" id="UP000034680">
    <property type="component" value="Unassembled WGS sequence"/>
</dbReference>
<dbReference type="InterPro" id="IPR020843">
    <property type="entry name" value="ER"/>
</dbReference>
<comment type="caution">
    <text evidence="7">The sequence shown here is derived from an EMBL/GenBank/DDBJ whole genome shotgun (WGS) entry which is preliminary data.</text>
</comment>
<dbReference type="SUPFAM" id="SSF51735">
    <property type="entry name" value="NAD(P)-binding Rossmann-fold domains"/>
    <property type="match status" value="1"/>
</dbReference>
<keyword evidence="8" id="KW-1185">Reference proteome</keyword>
<accession>A0A0G2FH22</accession>
<dbReference type="Gene3D" id="3.90.180.10">
    <property type="entry name" value="Medium-chain alcohol dehydrogenases, catalytic domain"/>
    <property type="match status" value="1"/>
</dbReference>
<evidence type="ECO:0000256" key="1">
    <source>
        <dbReference type="ARBA" id="ARBA00001947"/>
    </source>
</evidence>
<keyword evidence="3 5" id="KW-0862">Zinc</keyword>
<sequence length="365" mass="39268">MGYPDTFEGFCVAGPKTWNKFEKQELTPKPFGDKDVDVQIEACGVCGSDVHTITGGWGDYQGPLCVGHEVVGKAVKVGKAVRSGIKEGDRVGVGAQVWSCLKCPQCKTANENYCPHLVDTYNAQYPEEAGGGQAHGGYASHIRAHEYYTFKIPDALSSADAAPLLCAGITTYSPLVRAGIGPGKKVAVCGIGGLGHLGIQWSVALGAETYALTHSANKADDIRKLGAKEAIVTTEKDWAASWAFAFDFILNCSDMTNTFDLKAYLSTLRVGGEFHMVGLPDEPLPELLAFNFAGNAAKLTGSHLGNHQEMEAMLQLAADKNVRPWVETIDISEDGCKEAVERVKENKVHYRFSLVGFDKAFGTKN</sequence>
<evidence type="ECO:0000256" key="3">
    <source>
        <dbReference type="ARBA" id="ARBA00022833"/>
    </source>
</evidence>
<keyword evidence="2 5" id="KW-0479">Metal-binding</keyword>
<evidence type="ECO:0000256" key="4">
    <source>
        <dbReference type="ARBA" id="ARBA00023002"/>
    </source>
</evidence>
<dbReference type="CDD" id="cd05283">
    <property type="entry name" value="CAD1"/>
    <property type="match status" value="1"/>
</dbReference>
<dbReference type="FunFam" id="3.40.50.720:FF:000022">
    <property type="entry name" value="Cinnamyl alcohol dehydrogenase"/>
    <property type="match status" value="1"/>
</dbReference>
<comment type="cofactor">
    <cofactor evidence="1 5">
        <name>Zn(2+)</name>
        <dbReference type="ChEBI" id="CHEBI:29105"/>
    </cofactor>
</comment>
<dbReference type="SUPFAM" id="SSF50129">
    <property type="entry name" value="GroES-like"/>
    <property type="match status" value="1"/>
</dbReference>
<dbReference type="EMBL" id="LCUC01000246">
    <property type="protein sequence ID" value="KKY33399.1"/>
    <property type="molecule type" value="Genomic_DNA"/>
</dbReference>
<evidence type="ECO:0000313" key="7">
    <source>
        <dbReference type="EMBL" id="KKY33399.1"/>
    </source>
</evidence>
<gene>
    <name evidence="7" type="ORF">UCDDA912_g06622</name>
</gene>
<evidence type="ECO:0000256" key="2">
    <source>
        <dbReference type="ARBA" id="ARBA00022723"/>
    </source>
</evidence>
<protein>
    <submittedName>
        <fullName evidence="7">Putative nadp-dependent alcohol dehydrogenase 6</fullName>
    </submittedName>
</protein>
<dbReference type="Pfam" id="PF08240">
    <property type="entry name" value="ADH_N"/>
    <property type="match status" value="1"/>
</dbReference>
<dbReference type="PROSITE" id="PS00059">
    <property type="entry name" value="ADH_ZINC"/>
    <property type="match status" value="1"/>
</dbReference>
<dbReference type="Pfam" id="PF00107">
    <property type="entry name" value="ADH_zinc_N"/>
    <property type="match status" value="1"/>
</dbReference>
<dbReference type="Gene3D" id="3.40.50.720">
    <property type="entry name" value="NAD(P)-binding Rossmann-like Domain"/>
    <property type="match status" value="1"/>
</dbReference>
<evidence type="ECO:0000313" key="8">
    <source>
        <dbReference type="Proteomes" id="UP000034680"/>
    </source>
</evidence>
<reference evidence="7 8" key="2">
    <citation type="submission" date="2015-05" db="EMBL/GenBank/DDBJ databases">
        <authorList>
            <person name="Morales-Cruz A."/>
            <person name="Amrine K.C."/>
            <person name="Cantu D."/>
        </authorList>
    </citation>
    <scope>NUCLEOTIDE SEQUENCE [LARGE SCALE GENOMIC DNA]</scope>
    <source>
        <strain evidence="7">DA912</strain>
    </source>
</reference>
<dbReference type="AlphaFoldDB" id="A0A0G2FH22"/>
<dbReference type="InterPro" id="IPR047109">
    <property type="entry name" value="CAD-like"/>
</dbReference>
<dbReference type="InterPro" id="IPR013149">
    <property type="entry name" value="ADH-like_C"/>
</dbReference>
<comment type="similarity">
    <text evidence="5">Belongs to the zinc-containing alcohol dehydrogenase family.</text>
</comment>
<dbReference type="STRING" id="1214573.A0A0G2FH22"/>
<dbReference type="InterPro" id="IPR013154">
    <property type="entry name" value="ADH-like_N"/>
</dbReference>
<dbReference type="GO" id="GO:0008270">
    <property type="term" value="F:zinc ion binding"/>
    <property type="evidence" value="ECO:0007669"/>
    <property type="project" value="InterPro"/>
</dbReference>
<evidence type="ECO:0000256" key="5">
    <source>
        <dbReference type="RuleBase" id="RU361277"/>
    </source>
</evidence>
<dbReference type="InterPro" id="IPR011032">
    <property type="entry name" value="GroES-like_sf"/>
</dbReference>